<dbReference type="InterPro" id="IPR001678">
    <property type="entry name" value="MeTrfase_RsmB-F_NOP2_dom"/>
</dbReference>
<dbReference type="HAMAP" id="MF_02237">
    <property type="entry name" value="NSUN6"/>
    <property type="match status" value="1"/>
</dbReference>
<dbReference type="GO" id="GO:0006400">
    <property type="term" value="P:tRNA modification"/>
    <property type="evidence" value="ECO:0007669"/>
    <property type="project" value="UniProtKB-UniRule"/>
</dbReference>
<evidence type="ECO:0000256" key="4">
    <source>
        <dbReference type="ARBA" id="ARBA00022884"/>
    </source>
</evidence>
<dbReference type="Pfam" id="PF01472">
    <property type="entry name" value="PUA"/>
    <property type="match status" value="1"/>
</dbReference>
<organism evidence="7 8">
    <name type="scientific">Sulfuracidifex tepidarius</name>
    <dbReference type="NCBI Taxonomy" id="1294262"/>
    <lineage>
        <taxon>Archaea</taxon>
        <taxon>Thermoproteota</taxon>
        <taxon>Thermoprotei</taxon>
        <taxon>Sulfolobales</taxon>
        <taxon>Sulfolobaceae</taxon>
        <taxon>Sulfuracidifex</taxon>
    </lineage>
</organism>
<dbReference type="EC" id="2.1.1.-" evidence="5"/>
<evidence type="ECO:0000256" key="5">
    <source>
        <dbReference type="HAMAP-Rule" id="MF_02237"/>
    </source>
</evidence>
<dbReference type="SUPFAM" id="SSF88697">
    <property type="entry name" value="PUA domain-like"/>
    <property type="match status" value="1"/>
</dbReference>
<dbReference type="InterPro" id="IPR029063">
    <property type="entry name" value="SAM-dependent_MTases_sf"/>
</dbReference>
<evidence type="ECO:0000256" key="3">
    <source>
        <dbReference type="ARBA" id="ARBA00022691"/>
    </source>
</evidence>
<keyword evidence="4 5" id="KW-0694">RNA-binding</keyword>
<dbReference type="InterPro" id="IPR015947">
    <property type="entry name" value="PUA-like_sf"/>
</dbReference>
<comment type="caution">
    <text evidence="5">Lacks conserved residue(s) required for the propagation of feature annotation.</text>
</comment>
<dbReference type="PANTHER" id="PTHR22807">
    <property type="entry name" value="NOP2 YEAST -RELATED NOL1/NOP2/FMU SUN DOMAIN-CONTAINING"/>
    <property type="match status" value="1"/>
</dbReference>
<gene>
    <name evidence="7" type="ORF">IC007_1206</name>
</gene>
<evidence type="ECO:0000256" key="2">
    <source>
        <dbReference type="ARBA" id="ARBA00022679"/>
    </source>
</evidence>
<evidence type="ECO:0000313" key="7">
    <source>
        <dbReference type="EMBL" id="BBG26688.1"/>
    </source>
</evidence>
<comment type="similarity">
    <text evidence="5">Belongs to the class I-like SAM-binding methyltransferase superfamily. RsmB/NOP family.</text>
</comment>
<dbReference type="InterPro" id="IPR002478">
    <property type="entry name" value="PUA"/>
</dbReference>
<feature type="binding site" evidence="5">
    <location>
        <position position="252"/>
    </location>
    <ligand>
        <name>S-adenosyl-L-methionine</name>
        <dbReference type="ChEBI" id="CHEBI:59789"/>
    </ligand>
</feature>
<dbReference type="InterPro" id="IPR036974">
    <property type="entry name" value="PUA_sf"/>
</dbReference>
<dbReference type="Pfam" id="PF01189">
    <property type="entry name" value="Methyltr_RsmB-F"/>
    <property type="match status" value="1"/>
</dbReference>
<comment type="function">
    <text evidence="5">S-adenosyl-L-methionine-dependent methyltransferase that specifically methylates the C5 position of cytosine 72 in several tRNAs.</text>
</comment>
<dbReference type="CDD" id="cd07953">
    <property type="entry name" value="PUA"/>
    <property type="match status" value="1"/>
</dbReference>
<dbReference type="Proteomes" id="UP000325030">
    <property type="component" value="Chromosome"/>
</dbReference>
<keyword evidence="1 5" id="KW-0489">Methyltransferase</keyword>
<comment type="catalytic activity">
    <reaction evidence="5">
        <text>cytidine(72) in tRNA + S-adenosyl-L-methionine = 5-methylcytidine(72) in tRNA + S-adenosyl-L-homocysteine + H(+)</text>
        <dbReference type="Rhea" id="RHEA:61988"/>
        <dbReference type="Rhea" id="RHEA-COMP:15996"/>
        <dbReference type="Rhea" id="RHEA-COMP:15997"/>
        <dbReference type="ChEBI" id="CHEBI:15378"/>
        <dbReference type="ChEBI" id="CHEBI:57856"/>
        <dbReference type="ChEBI" id="CHEBI:59789"/>
        <dbReference type="ChEBI" id="CHEBI:74483"/>
        <dbReference type="ChEBI" id="CHEBI:82748"/>
    </reaction>
</comment>
<sequence length="343" mass="38760">MDYDEFVIEELRKVYGNHVDSFLREITRPNPRLYVRVNTIKADPGEVADRIGFKRDEDFPEALFTPIKGPFKVETYDDVVIVDKKTAESVMVGADVFRPGVKKVKARVGKRVTVISERGDVVGEGEFINSPDLVVKVDNSLYSSVKLSELPELAKGEIYVQGKSSMFVARLLDPRPGETIVDMNAAPGGKLTHVAQLQPKAKVLGFDHTARKVDKMRSLLAKMNAVAQVFEGDSRYLYEDFNLRDVDRVIIDPPCSAMGLRPKLYDKKTRKDILTFSEYQKQFLNSAYKILKKGGTLIYSTCTVTEMENEAVVEDGRFEVEKEVRFHPMQGMTGFFIAKLIKK</sequence>
<dbReference type="SUPFAM" id="SSF53335">
    <property type="entry name" value="S-adenosyl-L-methionine-dependent methyltransferases"/>
    <property type="match status" value="1"/>
</dbReference>
<accession>A0A510E3N4</accession>
<dbReference type="GO" id="GO:0016428">
    <property type="term" value="F:tRNA (cytidine-5-)-methyltransferase activity"/>
    <property type="evidence" value="ECO:0007669"/>
    <property type="project" value="UniProtKB-UniRule"/>
</dbReference>
<dbReference type="EMBL" id="AP018930">
    <property type="protein sequence ID" value="BBG26688.1"/>
    <property type="molecule type" value="Genomic_DNA"/>
</dbReference>
<dbReference type="GO" id="GO:0001510">
    <property type="term" value="P:RNA methylation"/>
    <property type="evidence" value="ECO:0007669"/>
    <property type="project" value="InterPro"/>
</dbReference>
<dbReference type="AlphaFoldDB" id="A0A510E3N4"/>
<dbReference type="GO" id="GO:0000049">
    <property type="term" value="F:tRNA binding"/>
    <property type="evidence" value="ECO:0007669"/>
    <property type="project" value="UniProtKB-UniRule"/>
</dbReference>
<feature type="active site" description="Nucleophile" evidence="5">
    <location>
        <position position="302"/>
    </location>
</feature>
<reference evidence="8" key="1">
    <citation type="submission" date="2018-09" db="EMBL/GenBank/DDBJ databases">
        <title>Complete Genome Sequencing of Sulfolobus sp. JCM 16834.</title>
        <authorList>
            <person name="Kato S."/>
            <person name="Itoh T."/>
            <person name="Ohkuma M."/>
        </authorList>
    </citation>
    <scope>NUCLEOTIDE SEQUENCE [LARGE SCALE GENOMIC DNA]</scope>
    <source>
        <strain evidence="8">IC-007</strain>
    </source>
</reference>
<dbReference type="PANTHER" id="PTHR22807:SF34">
    <property type="entry name" value="TRNA (CYTOSINE(72)-C(5))-METHYLTRANSFERASE NSUN6"/>
    <property type="match status" value="1"/>
</dbReference>
<dbReference type="CDD" id="cd02440">
    <property type="entry name" value="AdoMet_MTases"/>
    <property type="match status" value="1"/>
</dbReference>
<feature type="domain" description="SAM-dependent MTase RsmB/NOP-type" evidence="6">
    <location>
        <begin position="80"/>
        <end position="343"/>
    </location>
</feature>
<dbReference type="Gene3D" id="2.30.130.10">
    <property type="entry name" value="PUA domain"/>
    <property type="match status" value="1"/>
</dbReference>
<feature type="binding site" evidence="5">
    <location>
        <position position="233"/>
    </location>
    <ligand>
        <name>S-adenosyl-L-methionine</name>
        <dbReference type="ChEBI" id="CHEBI:59789"/>
    </ligand>
</feature>
<dbReference type="PRINTS" id="PR02008">
    <property type="entry name" value="RCMTFAMILY"/>
</dbReference>
<name>A0A510E3N4_9CREN</name>
<dbReference type="InterPro" id="IPR043699">
    <property type="entry name" value="NSUN6"/>
</dbReference>
<dbReference type="InterPro" id="IPR023267">
    <property type="entry name" value="RCMT"/>
</dbReference>
<evidence type="ECO:0000313" key="8">
    <source>
        <dbReference type="Proteomes" id="UP000325030"/>
    </source>
</evidence>
<feature type="binding site" evidence="5">
    <location>
        <position position="212"/>
    </location>
    <ligand>
        <name>S-adenosyl-L-methionine</name>
        <dbReference type="ChEBI" id="CHEBI:59789"/>
    </ligand>
</feature>
<dbReference type="InterPro" id="IPR049560">
    <property type="entry name" value="MeTrfase_RsmB-F_NOP2_cat"/>
</dbReference>
<dbReference type="Gene3D" id="3.40.50.150">
    <property type="entry name" value="Vaccinia Virus protein VP39"/>
    <property type="match status" value="1"/>
</dbReference>
<dbReference type="PROSITE" id="PS50890">
    <property type="entry name" value="PUA"/>
    <property type="match status" value="1"/>
</dbReference>
<feature type="binding site" evidence="5">
    <location>
        <position position="207"/>
    </location>
    <ligand>
        <name>S-adenosyl-L-methionine</name>
        <dbReference type="ChEBI" id="CHEBI:59789"/>
    </ligand>
</feature>
<proteinExistence type="inferred from homology"/>
<evidence type="ECO:0000256" key="1">
    <source>
        <dbReference type="ARBA" id="ARBA00022603"/>
    </source>
</evidence>
<keyword evidence="3 5" id="KW-0949">S-adenosyl-L-methionine</keyword>
<dbReference type="PROSITE" id="PS51686">
    <property type="entry name" value="SAM_MT_RSMB_NOP"/>
    <property type="match status" value="1"/>
</dbReference>
<protein>
    <recommendedName>
        <fullName evidence="5">tRNA (cytosine(72)-C(5))-methyltransferase</fullName>
        <shortName evidence="5">tRNA:m(5)C72 MTase</shortName>
        <ecNumber evidence="5">2.1.1.-</ecNumber>
    </recommendedName>
</protein>
<feature type="binding site" evidence="5">
    <location>
        <position position="279"/>
    </location>
    <ligand>
        <name>S-adenosyl-L-methionine</name>
        <dbReference type="ChEBI" id="CHEBI:59789"/>
    </ligand>
</feature>
<evidence type="ECO:0000259" key="6">
    <source>
        <dbReference type="PROSITE" id="PS51686"/>
    </source>
</evidence>
<keyword evidence="2 5" id="KW-0808">Transferase</keyword>